<evidence type="ECO:0000256" key="4">
    <source>
        <dbReference type="ARBA" id="ARBA00022692"/>
    </source>
</evidence>
<dbReference type="GO" id="GO:0004190">
    <property type="term" value="F:aspartic-type endopeptidase activity"/>
    <property type="evidence" value="ECO:0007669"/>
    <property type="project" value="UniProtKB-UniRule"/>
</dbReference>
<dbReference type="EC" id="3.4.23.36" evidence="9"/>
<comment type="similarity">
    <text evidence="1 9 11">Belongs to the peptidase A8 family.</text>
</comment>
<evidence type="ECO:0000256" key="9">
    <source>
        <dbReference type="HAMAP-Rule" id="MF_00161"/>
    </source>
</evidence>
<dbReference type="HAMAP" id="MF_00161">
    <property type="entry name" value="LspA"/>
    <property type="match status" value="1"/>
</dbReference>
<comment type="subcellular location">
    <subcellularLocation>
        <location evidence="9">Cell membrane</location>
        <topology evidence="9">Multi-pass membrane protein</topology>
    </subcellularLocation>
</comment>
<proteinExistence type="inferred from homology"/>
<keyword evidence="6 9" id="KW-0378">Hydrolase</keyword>
<evidence type="ECO:0000256" key="5">
    <source>
        <dbReference type="ARBA" id="ARBA00022750"/>
    </source>
</evidence>
<keyword evidence="3 9" id="KW-0645">Protease</keyword>
<evidence type="ECO:0000256" key="11">
    <source>
        <dbReference type="RuleBase" id="RU004181"/>
    </source>
</evidence>
<keyword evidence="4 9" id="KW-0812">Transmembrane</keyword>
<accession>A0A451D2U2</accession>
<keyword evidence="2 9" id="KW-1003">Cell membrane</keyword>
<gene>
    <name evidence="9 12" type="primary">lspA</name>
    <name evidence="12" type="ORF">ERCICUMA2628_471</name>
</gene>
<dbReference type="GO" id="GO:0005886">
    <property type="term" value="C:plasma membrane"/>
    <property type="evidence" value="ECO:0007669"/>
    <property type="project" value="UniProtKB-SubCell"/>
</dbReference>
<sequence>MYKKLKSYRLRWLWLSFVVMSLDLLSKEWVISNLFLHQSVSVMPFLNFYYTRNFGMAFSLFSDQNNWQRWLLSGVSSIVIIILFITMYYNPNKKTINYIIYALLIGGALGNLYDRIYRGFVIDFIDLHIDCSHFATFNISDSAICLGTVLIFIQEIINPKK</sequence>
<evidence type="ECO:0000256" key="8">
    <source>
        <dbReference type="ARBA" id="ARBA00023136"/>
    </source>
</evidence>
<evidence type="ECO:0000313" key="12">
    <source>
        <dbReference type="EMBL" id="VFP79957.1"/>
    </source>
</evidence>
<reference evidence="12 13" key="1">
    <citation type="submission" date="2019-02" db="EMBL/GenBank/DDBJ databases">
        <authorList>
            <person name="Manzano-Marin A."/>
            <person name="Manzano-Marin A."/>
        </authorList>
    </citation>
    <scope>NUCLEOTIDE SEQUENCE [LARGE SCALE GENOMIC DNA]</scope>
    <source>
        <strain evidence="12 13">ErCicuneomaculata</strain>
    </source>
</reference>
<evidence type="ECO:0000256" key="7">
    <source>
        <dbReference type="ARBA" id="ARBA00022989"/>
    </source>
</evidence>
<keyword evidence="12" id="KW-0449">Lipoprotein</keyword>
<dbReference type="PROSITE" id="PS00855">
    <property type="entry name" value="SPASE_II"/>
    <property type="match status" value="1"/>
</dbReference>
<dbReference type="AlphaFoldDB" id="A0A451D2U2"/>
<feature type="transmembrane region" description="Helical" evidence="9">
    <location>
        <begin position="96"/>
        <end position="113"/>
    </location>
</feature>
<evidence type="ECO:0000256" key="6">
    <source>
        <dbReference type="ARBA" id="ARBA00022801"/>
    </source>
</evidence>
<evidence type="ECO:0000256" key="10">
    <source>
        <dbReference type="RuleBase" id="RU000594"/>
    </source>
</evidence>
<comment type="function">
    <text evidence="9 10">This protein specifically catalyzes the removal of signal peptides from prolipoproteins.</text>
</comment>
<keyword evidence="7 9" id="KW-1133">Transmembrane helix</keyword>
<evidence type="ECO:0000313" key="13">
    <source>
        <dbReference type="Proteomes" id="UP000294412"/>
    </source>
</evidence>
<dbReference type="NCBIfam" id="TIGR00077">
    <property type="entry name" value="lspA"/>
    <property type="match status" value="1"/>
</dbReference>
<organism evidence="12 13">
    <name type="scientific">Candidatus Erwinia haradaeae</name>
    <dbReference type="NCBI Taxonomy" id="1922217"/>
    <lineage>
        <taxon>Bacteria</taxon>
        <taxon>Pseudomonadati</taxon>
        <taxon>Pseudomonadota</taxon>
        <taxon>Gammaproteobacteria</taxon>
        <taxon>Enterobacterales</taxon>
        <taxon>Erwiniaceae</taxon>
        <taxon>Erwinia</taxon>
    </lineage>
</organism>
<dbReference type="PANTHER" id="PTHR33695">
    <property type="entry name" value="LIPOPROTEIN SIGNAL PEPTIDASE"/>
    <property type="match status" value="1"/>
</dbReference>
<protein>
    <recommendedName>
        <fullName evidence="9">Lipoprotein signal peptidase</fullName>
        <ecNumber evidence="9">3.4.23.36</ecNumber>
    </recommendedName>
    <alternativeName>
        <fullName evidence="9">Prolipoprotein signal peptidase</fullName>
    </alternativeName>
    <alternativeName>
        <fullName evidence="9">Signal peptidase II</fullName>
        <shortName evidence="9">SPase II</shortName>
    </alternativeName>
</protein>
<feature type="transmembrane region" description="Helical" evidence="9">
    <location>
        <begin position="70"/>
        <end position="89"/>
    </location>
</feature>
<dbReference type="InterPro" id="IPR001872">
    <property type="entry name" value="Peptidase_A8"/>
</dbReference>
<comment type="catalytic activity">
    <reaction evidence="9 10">
        <text>Release of signal peptides from bacterial membrane prolipoproteins. Hydrolyzes -Xaa-Yaa-Zaa-|-(S,diacylglyceryl)Cys-, in which Xaa is hydrophobic (preferably Leu), and Yaa (Ala or Ser) and Zaa (Gly or Ala) have small, neutral side chains.</text>
        <dbReference type="EC" id="3.4.23.36"/>
    </reaction>
</comment>
<dbReference type="Pfam" id="PF01252">
    <property type="entry name" value="Peptidase_A8"/>
    <property type="match status" value="1"/>
</dbReference>
<keyword evidence="8 9" id="KW-0472">Membrane</keyword>
<dbReference type="PANTHER" id="PTHR33695:SF1">
    <property type="entry name" value="LIPOPROTEIN SIGNAL PEPTIDASE"/>
    <property type="match status" value="1"/>
</dbReference>
<keyword evidence="5 9" id="KW-0064">Aspartyl protease</keyword>
<evidence type="ECO:0000256" key="1">
    <source>
        <dbReference type="ARBA" id="ARBA00006139"/>
    </source>
</evidence>
<comment type="pathway">
    <text evidence="9">Protein modification; lipoprotein biosynthesis (signal peptide cleavage).</text>
</comment>
<feature type="active site" evidence="9">
    <location>
        <position position="123"/>
    </location>
</feature>
<dbReference type="Proteomes" id="UP000294412">
    <property type="component" value="Chromosome"/>
</dbReference>
<comment type="caution">
    <text evidence="9">Lacks conserved residue(s) required for the propagation of feature annotation.</text>
</comment>
<feature type="transmembrane region" description="Helical" evidence="9">
    <location>
        <begin position="133"/>
        <end position="153"/>
    </location>
</feature>
<evidence type="ECO:0000256" key="3">
    <source>
        <dbReference type="ARBA" id="ARBA00022670"/>
    </source>
</evidence>
<dbReference type="UniPathway" id="UPA00665"/>
<feature type="active site" evidence="9">
    <location>
        <position position="141"/>
    </location>
</feature>
<name>A0A451D2U2_9GAMM</name>
<dbReference type="EMBL" id="LR217703">
    <property type="protein sequence ID" value="VFP79957.1"/>
    <property type="molecule type" value="Genomic_DNA"/>
</dbReference>
<dbReference type="PRINTS" id="PR00781">
    <property type="entry name" value="LIPOSIGPTASE"/>
</dbReference>
<dbReference type="GO" id="GO:0006508">
    <property type="term" value="P:proteolysis"/>
    <property type="evidence" value="ECO:0007669"/>
    <property type="project" value="UniProtKB-KW"/>
</dbReference>
<evidence type="ECO:0000256" key="2">
    <source>
        <dbReference type="ARBA" id="ARBA00022475"/>
    </source>
</evidence>